<sequence length="326" mass="35406">MTEAQDKGLLSYDAKPVTIVPVSYESGVLEPIDMGWCEYRFGGATGSRLARIIAHCDGERTVRDIATAVSAPAEAVLRSLTALYERGVVADAGFAPVPAQLYQEHAVAYGRTLRTRMSEKADLLGGELNRRMLLGSLVETYHFVSSAPYHIGAAVAHAADASVRDALAELFSSEARHGRDLEVGLLAAGMTPDEIARSLPLPGTQNVMNFLYALASTDLLSYAVCASVNESPKTDTAIKEGWDELIALDLLPRAALEPFRGHELEDEESDHASIAHDIFGDRATLSPTEQRRIRAKVESFTAVQHGCYQEMKEFYGTHDGPAAWNL</sequence>
<dbReference type="EMBL" id="JBHTMK010000067">
    <property type="protein sequence ID" value="MFD1373416.1"/>
    <property type="molecule type" value="Genomic_DNA"/>
</dbReference>
<dbReference type="InterPro" id="IPR016084">
    <property type="entry name" value="Haem_Oase-like_multi-hlx"/>
</dbReference>
<protein>
    <submittedName>
        <fullName evidence="1">Uncharacterized protein</fullName>
    </submittedName>
</protein>
<gene>
    <name evidence="1" type="ORF">ACFQ5G_49495</name>
</gene>
<keyword evidence="2" id="KW-1185">Reference proteome</keyword>
<dbReference type="SUPFAM" id="SSF48613">
    <property type="entry name" value="Heme oxygenase-like"/>
    <property type="match status" value="1"/>
</dbReference>
<evidence type="ECO:0000313" key="2">
    <source>
        <dbReference type="Proteomes" id="UP001597183"/>
    </source>
</evidence>
<organism evidence="1 2">
    <name type="scientific">Actinoplanes sichuanensis</name>
    <dbReference type="NCBI Taxonomy" id="512349"/>
    <lineage>
        <taxon>Bacteria</taxon>
        <taxon>Bacillati</taxon>
        <taxon>Actinomycetota</taxon>
        <taxon>Actinomycetes</taxon>
        <taxon>Micromonosporales</taxon>
        <taxon>Micromonosporaceae</taxon>
        <taxon>Actinoplanes</taxon>
    </lineage>
</organism>
<dbReference type="RefSeq" id="WP_317796732.1">
    <property type="nucleotide sequence ID" value="NZ_AP028461.1"/>
</dbReference>
<evidence type="ECO:0000313" key="1">
    <source>
        <dbReference type="EMBL" id="MFD1373416.1"/>
    </source>
</evidence>
<dbReference type="Gene3D" id="1.20.910.10">
    <property type="entry name" value="Heme oxygenase-like"/>
    <property type="match status" value="1"/>
</dbReference>
<proteinExistence type="predicted"/>
<comment type="caution">
    <text evidence="1">The sequence shown here is derived from an EMBL/GenBank/DDBJ whole genome shotgun (WGS) entry which is preliminary data.</text>
</comment>
<accession>A0ABW4ATA3</accession>
<reference evidence="2" key="1">
    <citation type="journal article" date="2019" name="Int. J. Syst. Evol. Microbiol.">
        <title>The Global Catalogue of Microorganisms (GCM) 10K type strain sequencing project: providing services to taxonomists for standard genome sequencing and annotation.</title>
        <authorList>
            <consortium name="The Broad Institute Genomics Platform"/>
            <consortium name="The Broad Institute Genome Sequencing Center for Infectious Disease"/>
            <person name="Wu L."/>
            <person name="Ma J."/>
        </authorList>
    </citation>
    <scope>NUCLEOTIDE SEQUENCE [LARGE SCALE GENOMIC DNA]</scope>
    <source>
        <strain evidence="2">CCM 7526</strain>
    </source>
</reference>
<name>A0ABW4ATA3_9ACTN</name>
<dbReference type="Proteomes" id="UP001597183">
    <property type="component" value="Unassembled WGS sequence"/>
</dbReference>